<keyword evidence="3" id="KW-0479">Metal-binding</keyword>
<gene>
    <name evidence="11" type="ORF">CYNAS_LOCUS16658</name>
</gene>
<dbReference type="GO" id="GO:0004842">
    <property type="term" value="F:ubiquitin-protein transferase activity"/>
    <property type="evidence" value="ECO:0007669"/>
    <property type="project" value="TreeGrafter"/>
</dbReference>
<dbReference type="SMART" id="SM00647">
    <property type="entry name" value="IBR"/>
    <property type="match status" value="2"/>
</dbReference>
<accession>A0AA36H5V2</accession>
<evidence type="ECO:0000259" key="10">
    <source>
        <dbReference type="PROSITE" id="PS51873"/>
    </source>
</evidence>
<dbReference type="PROSITE" id="PS00518">
    <property type="entry name" value="ZF_RING_1"/>
    <property type="match status" value="1"/>
</dbReference>
<evidence type="ECO:0000256" key="3">
    <source>
        <dbReference type="ARBA" id="ARBA00022723"/>
    </source>
</evidence>
<dbReference type="Gene3D" id="1.20.120.1750">
    <property type="match status" value="1"/>
</dbReference>
<comment type="caution">
    <text evidence="11">The sequence shown here is derived from an EMBL/GenBank/DDBJ whole genome shotgun (WGS) entry which is preliminary data.</text>
</comment>
<dbReference type="InterPro" id="IPR001841">
    <property type="entry name" value="Znf_RING"/>
</dbReference>
<dbReference type="InterPro" id="IPR051628">
    <property type="entry name" value="LUBAC_E3_Ligases"/>
</dbReference>
<dbReference type="PANTHER" id="PTHR22770">
    <property type="entry name" value="UBIQUITIN CONJUGATING ENZYME 7 INTERACTING PROTEIN-RELATED"/>
    <property type="match status" value="1"/>
</dbReference>
<proteinExistence type="predicted"/>
<dbReference type="Pfam" id="PF01485">
    <property type="entry name" value="IBR"/>
    <property type="match status" value="2"/>
</dbReference>
<evidence type="ECO:0000259" key="9">
    <source>
        <dbReference type="PROSITE" id="PS50089"/>
    </source>
</evidence>
<keyword evidence="6" id="KW-0833">Ubl conjugation pathway</keyword>
<organism evidence="11 12">
    <name type="scientific">Cylicocyclus nassatus</name>
    <name type="common">Nematode worm</name>
    <dbReference type="NCBI Taxonomy" id="53992"/>
    <lineage>
        <taxon>Eukaryota</taxon>
        <taxon>Metazoa</taxon>
        <taxon>Ecdysozoa</taxon>
        <taxon>Nematoda</taxon>
        <taxon>Chromadorea</taxon>
        <taxon>Rhabditida</taxon>
        <taxon>Rhabditina</taxon>
        <taxon>Rhabditomorpha</taxon>
        <taxon>Strongyloidea</taxon>
        <taxon>Strongylidae</taxon>
        <taxon>Cylicocyclus</taxon>
    </lineage>
</organism>
<reference evidence="11" key="1">
    <citation type="submission" date="2023-07" db="EMBL/GenBank/DDBJ databases">
        <authorList>
            <consortium name="CYATHOMIX"/>
        </authorList>
    </citation>
    <scope>NUCLEOTIDE SEQUENCE</scope>
    <source>
        <strain evidence="11">N/A</strain>
    </source>
</reference>
<dbReference type="InterPro" id="IPR002867">
    <property type="entry name" value="IBR_dom"/>
</dbReference>
<dbReference type="InterPro" id="IPR044066">
    <property type="entry name" value="TRIAD_supradom"/>
</dbReference>
<name>A0AA36H5V2_CYLNA</name>
<dbReference type="Pfam" id="PF00097">
    <property type="entry name" value="zf-C3HC4"/>
    <property type="match status" value="1"/>
</dbReference>
<keyword evidence="4" id="KW-0677">Repeat</keyword>
<evidence type="ECO:0000256" key="7">
    <source>
        <dbReference type="ARBA" id="ARBA00022833"/>
    </source>
</evidence>
<dbReference type="GO" id="GO:0043161">
    <property type="term" value="P:proteasome-mediated ubiquitin-dependent protein catabolic process"/>
    <property type="evidence" value="ECO:0007669"/>
    <property type="project" value="TreeGrafter"/>
</dbReference>
<evidence type="ECO:0000256" key="2">
    <source>
        <dbReference type="ARBA" id="ARBA00022679"/>
    </source>
</evidence>
<keyword evidence="5 8" id="KW-0863">Zinc-finger</keyword>
<dbReference type="GO" id="GO:0008270">
    <property type="term" value="F:zinc ion binding"/>
    <property type="evidence" value="ECO:0007669"/>
    <property type="project" value="UniProtKB-KW"/>
</dbReference>
<dbReference type="EMBL" id="CATQJL010000316">
    <property type="protein sequence ID" value="CAJ0604675.1"/>
    <property type="molecule type" value="Genomic_DNA"/>
</dbReference>
<keyword evidence="7" id="KW-0862">Zinc</keyword>
<dbReference type="GO" id="GO:0097039">
    <property type="term" value="P:protein linear polyubiquitination"/>
    <property type="evidence" value="ECO:0007669"/>
    <property type="project" value="TreeGrafter"/>
</dbReference>
<dbReference type="GO" id="GO:0071797">
    <property type="term" value="C:LUBAC complex"/>
    <property type="evidence" value="ECO:0007669"/>
    <property type="project" value="TreeGrafter"/>
</dbReference>
<keyword evidence="12" id="KW-1185">Reference proteome</keyword>
<dbReference type="InterPro" id="IPR017907">
    <property type="entry name" value="Znf_RING_CS"/>
</dbReference>
<comment type="pathway">
    <text evidence="1">Protein modification; protein ubiquitination.</text>
</comment>
<dbReference type="CDD" id="cd20335">
    <property type="entry name" value="BRcat_RBR"/>
    <property type="match status" value="1"/>
</dbReference>
<dbReference type="GO" id="GO:0043130">
    <property type="term" value="F:ubiquitin binding"/>
    <property type="evidence" value="ECO:0007669"/>
    <property type="project" value="TreeGrafter"/>
</dbReference>
<evidence type="ECO:0000256" key="4">
    <source>
        <dbReference type="ARBA" id="ARBA00022737"/>
    </source>
</evidence>
<protein>
    <recommendedName>
        <fullName evidence="13">RBR-type E3 ubiquitin transferase</fullName>
    </recommendedName>
</protein>
<feature type="domain" description="RING-type" evidence="9">
    <location>
        <begin position="624"/>
        <end position="670"/>
    </location>
</feature>
<dbReference type="PROSITE" id="PS51873">
    <property type="entry name" value="TRIAD"/>
    <property type="match status" value="1"/>
</dbReference>
<feature type="domain" description="RING-type" evidence="10">
    <location>
        <begin position="620"/>
        <end position="837"/>
    </location>
</feature>
<dbReference type="InterPro" id="IPR013083">
    <property type="entry name" value="Znf_RING/FYVE/PHD"/>
</dbReference>
<evidence type="ECO:0000256" key="6">
    <source>
        <dbReference type="ARBA" id="ARBA00022786"/>
    </source>
</evidence>
<sequence length="897" mass="102425">MIGLISSLLKKQDTSLLSCVYYPDVNYAAETFMLRDALLKKIGEKRSAVMREKLEIALLGSKNTIAVSDGGISELLPNGKSMSLIVDVPKDEDLGNYCRFFCKNSVRACRLKQSERRVLANYFLSNRMVKFKDPAVIQFATVEDSEKALRTHSSCGRKVADYLPRIFIVGCDGWKNTINVTMTFRVKWYKRPSSGVGVVQFNTPSDAKLASDVFFYHRYLEAERHTWFGSDIKSIKYISNCYQSDRQFDYHIRELLEPNGIHIVRAYLERVTTCRNDLSVKVQQQISRAVAEYLMRRRLWDGHVPLLRTEWRALLSSNELPWRWHVLDVGDNEDIATPCEANLIFYDVEQGLDLVDFLTEGTPEFAKLYDERSSACQKIFIKPVYWITVLVTKEVRLACDSFIRQLNDEETAAAHATNEEMNYLKVVDLTWNKGHINCDDVDTSIGELSVQGWPVRRVQELATRLVSLFEGTYINCSDEVYGRLLYGHGAKYVDFVREKLRGKVVIDVDLLRERITVVGESAYLAKKKLKFFAQNRHAFKLNEVITLGPPRYLFYMRDVLCFGVGIDRLREICGGADLEFVDNVGIQFSGTLEQYELLTNYLEEVDERLVRSSSTTNVSSKPTCPVCLSPVSNAFYSLECGHYYCLKCITFQVSTMIRNRQLPIRCVYDDCEKPVAVSDLKELILGEERLPWLSVEKLRPLIDCSLDCIIRKHSHLKRCPTPDCFGFFDVSGKSGVFQCESCKKERCTGCMLEPHENLTCEEYSRLRTDGVASLKAYLSKNEGKARECPTKGCGAIIEKGEGCYHMQCTMCNFHFCWLCDYTSDQQSKIYDICERTMELSAQNGLSISICIQTSKGSSHQPADSASSRPKTYRTTWTWTSRKIGVTSLHSSERICLS</sequence>
<keyword evidence="2" id="KW-0808">Transferase</keyword>
<evidence type="ECO:0000256" key="1">
    <source>
        <dbReference type="ARBA" id="ARBA00004906"/>
    </source>
</evidence>
<dbReference type="PROSITE" id="PS50089">
    <property type="entry name" value="ZF_RING_2"/>
    <property type="match status" value="1"/>
</dbReference>
<dbReference type="InterPro" id="IPR018957">
    <property type="entry name" value="Znf_C3HC4_RING-type"/>
</dbReference>
<dbReference type="AlphaFoldDB" id="A0AA36H5V2"/>
<evidence type="ECO:0000256" key="5">
    <source>
        <dbReference type="ARBA" id="ARBA00022771"/>
    </source>
</evidence>
<evidence type="ECO:0000313" key="11">
    <source>
        <dbReference type="EMBL" id="CAJ0604675.1"/>
    </source>
</evidence>
<dbReference type="Proteomes" id="UP001176961">
    <property type="component" value="Unassembled WGS sequence"/>
</dbReference>
<evidence type="ECO:0000256" key="8">
    <source>
        <dbReference type="PROSITE-ProRule" id="PRU00175"/>
    </source>
</evidence>
<evidence type="ECO:0000313" key="12">
    <source>
        <dbReference type="Proteomes" id="UP001176961"/>
    </source>
</evidence>
<dbReference type="SUPFAM" id="SSF57850">
    <property type="entry name" value="RING/U-box"/>
    <property type="match status" value="3"/>
</dbReference>
<evidence type="ECO:0008006" key="13">
    <source>
        <dbReference type="Google" id="ProtNLM"/>
    </source>
</evidence>
<dbReference type="PANTHER" id="PTHR22770:SF13">
    <property type="entry name" value="RING-TYPE DOMAIN-CONTAINING PROTEIN"/>
    <property type="match status" value="1"/>
</dbReference>
<dbReference type="Gene3D" id="3.30.40.10">
    <property type="entry name" value="Zinc/RING finger domain, C3HC4 (zinc finger)"/>
    <property type="match status" value="1"/>
</dbReference>